<organism evidence="2">
    <name type="scientific">freshwater metagenome</name>
    <dbReference type="NCBI Taxonomy" id="449393"/>
    <lineage>
        <taxon>unclassified sequences</taxon>
        <taxon>metagenomes</taxon>
        <taxon>ecological metagenomes</taxon>
    </lineage>
</organism>
<sequence length="74" mass="7811">MDKLLLTPMEAADVLGVGRSKIYELMRTGVLGSVRIDSCRRIPVEDLSALVSRLRAAGGPAGMITTPEPQTASA</sequence>
<gene>
    <name evidence="2" type="ORF">UFOPK3609_01802</name>
</gene>
<dbReference type="NCBIfam" id="TIGR01764">
    <property type="entry name" value="excise"/>
    <property type="match status" value="1"/>
</dbReference>
<accession>A0A6J7ICH2</accession>
<dbReference type="GO" id="GO:0003677">
    <property type="term" value="F:DNA binding"/>
    <property type="evidence" value="ECO:0007669"/>
    <property type="project" value="InterPro"/>
</dbReference>
<dbReference type="EMBL" id="CAFBMQ010000332">
    <property type="protein sequence ID" value="CAB4928515.1"/>
    <property type="molecule type" value="Genomic_DNA"/>
</dbReference>
<dbReference type="Pfam" id="PF12728">
    <property type="entry name" value="HTH_17"/>
    <property type="match status" value="1"/>
</dbReference>
<dbReference type="InterPro" id="IPR041657">
    <property type="entry name" value="HTH_17"/>
</dbReference>
<proteinExistence type="predicted"/>
<feature type="domain" description="Helix-turn-helix" evidence="1">
    <location>
        <begin position="5"/>
        <end position="53"/>
    </location>
</feature>
<protein>
    <submittedName>
        <fullName evidence="2">Unannotated protein</fullName>
    </submittedName>
</protein>
<dbReference type="InterPro" id="IPR010093">
    <property type="entry name" value="SinI_DNA-bd"/>
</dbReference>
<evidence type="ECO:0000313" key="2">
    <source>
        <dbReference type="EMBL" id="CAB4928515.1"/>
    </source>
</evidence>
<dbReference type="AlphaFoldDB" id="A0A6J7ICH2"/>
<name>A0A6J7ICH2_9ZZZZ</name>
<reference evidence="2" key="1">
    <citation type="submission" date="2020-05" db="EMBL/GenBank/DDBJ databases">
        <authorList>
            <person name="Chiriac C."/>
            <person name="Salcher M."/>
            <person name="Ghai R."/>
            <person name="Kavagutti S V."/>
        </authorList>
    </citation>
    <scope>NUCLEOTIDE SEQUENCE</scope>
</reference>
<evidence type="ECO:0000259" key="1">
    <source>
        <dbReference type="Pfam" id="PF12728"/>
    </source>
</evidence>